<comment type="caution">
    <text evidence="2">The sequence shown here is derived from an EMBL/GenBank/DDBJ whole genome shotgun (WGS) entry which is preliminary data.</text>
</comment>
<dbReference type="Proteomes" id="UP001642540">
    <property type="component" value="Unassembled WGS sequence"/>
</dbReference>
<accession>A0ABP1QE16</accession>
<feature type="region of interest" description="Disordered" evidence="1">
    <location>
        <begin position="1"/>
        <end position="24"/>
    </location>
</feature>
<keyword evidence="3" id="KW-1185">Reference proteome</keyword>
<name>A0ABP1QE16_9HEXA</name>
<reference evidence="2 3" key="1">
    <citation type="submission" date="2024-08" db="EMBL/GenBank/DDBJ databases">
        <authorList>
            <person name="Cucini C."/>
            <person name="Frati F."/>
        </authorList>
    </citation>
    <scope>NUCLEOTIDE SEQUENCE [LARGE SCALE GENOMIC DNA]</scope>
</reference>
<evidence type="ECO:0000256" key="1">
    <source>
        <dbReference type="SAM" id="MobiDB-lite"/>
    </source>
</evidence>
<evidence type="ECO:0000313" key="3">
    <source>
        <dbReference type="Proteomes" id="UP001642540"/>
    </source>
</evidence>
<evidence type="ECO:0000313" key="2">
    <source>
        <dbReference type="EMBL" id="CAL8096389.1"/>
    </source>
</evidence>
<proteinExistence type="predicted"/>
<protein>
    <submittedName>
        <fullName evidence="2">Uncharacterized protein</fullName>
    </submittedName>
</protein>
<gene>
    <name evidence="2" type="ORF">ODALV1_LOCUS9340</name>
</gene>
<sequence length="227" mass="24407">MDNSKGNPELELASSSSRSSSDAVRNEDAFLEQELLVSGAVPNVLNFTKLKGSQMVLDCSSYFGKPRTVVINREQSRTVITSHGGYSQAGNKDILLVVNEGPELNHVVVDVIDECIDIAEEPAGQREKSTLAESIGGACIKNASGETDGISFSGTGEYQQFLHVESCIKEGTEEKNDDAITMDRNDVGDLEVPGVFNAVVDPGQDVNSSNEVQFKMKAKPNPQSSHI</sequence>
<dbReference type="EMBL" id="CAXLJM020000028">
    <property type="protein sequence ID" value="CAL8096389.1"/>
    <property type="molecule type" value="Genomic_DNA"/>
</dbReference>
<organism evidence="2 3">
    <name type="scientific">Orchesella dallaii</name>
    <dbReference type="NCBI Taxonomy" id="48710"/>
    <lineage>
        <taxon>Eukaryota</taxon>
        <taxon>Metazoa</taxon>
        <taxon>Ecdysozoa</taxon>
        <taxon>Arthropoda</taxon>
        <taxon>Hexapoda</taxon>
        <taxon>Collembola</taxon>
        <taxon>Entomobryomorpha</taxon>
        <taxon>Entomobryoidea</taxon>
        <taxon>Orchesellidae</taxon>
        <taxon>Orchesellinae</taxon>
        <taxon>Orchesella</taxon>
    </lineage>
</organism>